<dbReference type="InterPro" id="IPR010056">
    <property type="entry name" value="Phage_rep_org__N"/>
</dbReference>
<feature type="domain" description="DnaB/C C-terminal" evidence="3">
    <location>
        <begin position="172"/>
        <end position="237"/>
    </location>
</feature>
<proteinExistence type="inferred from homology"/>
<dbReference type="InterPro" id="IPR034829">
    <property type="entry name" value="DnaD-like_sf"/>
</dbReference>
<dbReference type="PANTHER" id="PTHR37293">
    <property type="entry name" value="PHAGE REPLICATION PROTEIN-RELATED"/>
    <property type="match status" value="1"/>
</dbReference>
<dbReference type="Pfam" id="PF09681">
    <property type="entry name" value="Phage_rep_org_N"/>
    <property type="match status" value="1"/>
</dbReference>
<name>A0ABZ0T177_9STRE</name>
<keyword evidence="6" id="KW-1185">Reference proteome</keyword>
<dbReference type="Proteomes" id="UP001326636">
    <property type="component" value="Chromosome"/>
</dbReference>
<dbReference type="EMBL" id="CP139418">
    <property type="protein sequence ID" value="WPS54785.1"/>
    <property type="molecule type" value="Genomic_DNA"/>
</dbReference>
<comment type="similarity">
    <text evidence="1">Belongs to the DnaB/DnaD family.</text>
</comment>
<dbReference type="InterPro" id="IPR053162">
    <property type="entry name" value="DnaD"/>
</dbReference>
<dbReference type="SUPFAM" id="SSF158499">
    <property type="entry name" value="DnaD domain-like"/>
    <property type="match status" value="1"/>
</dbReference>
<dbReference type="InterPro" id="IPR006343">
    <property type="entry name" value="DnaB/C_C"/>
</dbReference>
<evidence type="ECO:0000313" key="5">
    <source>
        <dbReference type="EMBL" id="WPS54785.1"/>
    </source>
</evidence>
<evidence type="ECO:0000256" key="1">
    <source>
        <dbReference type="ARBA" id="ARBA00093462"/>
    </source>
</evidence>
<feature type="compositionally biased region" description="Polar residues" evidence="2">
    <location>
        <begin position="250"/>
        <end position="267"/>
    </location>
</feature>
<feature type="region of interest" description="Disordered" evidence="2">
    <location>
        <begin position="243"/>
        <end position="293"/>
    </location>
</feature>
<dbReference type="Gene3D" id="1.10.10.630">
    <property type="entry name" value="DnaD domain-like"/>
    <property type="match status" value="1"/>
</dbReference>
<protein>
    <submittedName>
        <fullName evidence="5">Phage replisome organizer N-terminal domain-containing protein</fullName>
    </submittedName>
</protein>
<feature type="domain" description="Phage replisome organiser N-terminal" evidence="4">
    <location>
        <begin position="9"/>
        <end position="124"/>
    </location>
</feature>
<dbReference type="RefSeq" id="WP_320911275.1">
    <property type="nucleotide sequence ID" value="NZ_CP139418.1"/>
</dbReference>
<evidence type="ECO:0000313" key="6">
    <source>
        <dbReference type="Proteomes" id="UP001326636"/>
    </source>
</evidence>
<evidence type="ECO:0000256" key="2">
    <source>
        <dbReference type="SAM" id="MobiDB-lite"/>
    </source>
</evidence>
<dbReference type="PANTHER" id="PTHR37293:SF5">
    <property type="entry name" value="DNA REPLICATION PROTEIN"/>
    <property type="match status" value="1"/>
</dbReference>
<evidence type="ECO:0000259" key="4">
    <source>
        <dbReference type="Pfam" id="PF09681"/>
    </source>
</evidence>
<dbReference type="NCBIfam" id="TIGR01446">
    <property type="entry name" value="DnaD_dom"/>
    <property type="match status" value="1"/>
</dbReference>
<gene>
    <name evidence="5" type="ORF">SM121_04690</name>
</gene>
<sequence>MAANRRYYWLQLKEDFFKSKEMKLMRKLPGGEELTIIYLKIMLASLPDEGKIYFEGLAEDLAEELALLIDEDTEAVRMALMFLSKKNLLTTNDNYQFTLEQVPEMIGSETASTRRSRKYREGQKALQCNTDATKRNGDIEIDIDIEKDIELDLDQEQKNAVGGENLVFKKLKEAFGEMSVNGTMVEEVERLLKQYGQELVVLALNETILNAGKSLRYTMSILQRWDGQGLRTAEQIRLADEEYERKKSNKTQSDPYGNIPSWSNLRPENQKEPEPEMSDEEYERRLKEFLASE</sequence>
<dbReference type="NCBIfam" id="TIGR01714">
    <property type="entry name" value="phage_rep_org_N"/>
    <property type="match status" value="1"/>
</dbReference>
<organism evidence="5 6">
    <name type="scientific">Streptococcus dentalis</name>
    <dbReference type="NCBI Taxonomy" id="3098075"/>
    <lineage>
        <taxon>Bacteria</taxon>
        <taxon>Bacillati</taxon>
        <taxon>Bacillota</taxon>
        <taxon>Bacilli</taxon>
        <taxon>Lactobacillales</taxon>
        <taxon>Streptococcaceae</taxon>
        <taxon>Streptococcus</taxon>
    </lineage>
</organism>
<dbReference type="Pfam" id="PF07261">
    <property type="entry name" value="DnaB_2"/>
    <property type="match status" value="1"/>
</dbReference>
<reference evidence="5 6" key="1">
    <citation type="submission" date="2023-11" db="EMBL/GenBank/DDBJ databases">
        <title>Description of Streptococcus dentalis sp. nov., Streptococcus gingivalis sp. nov., Streptococcus lingualis sp. nov. isolated from human oral cavity.</title>
        <authorList>
            <person name="Choi Y.S."/>
            <person name="Goo B.J."/>
            <person name="Bae J.W."/>
        </authorList>
    </citation>
    <scope>NUCLEOTIDE SEQUENCE [LARGE SCALE GENOMIC DNA]</scope>
    <source>
        <strain evidence="5 6">S1</strain>
    </source>
</reference>
<evidence type="ECO:0000259" key="3">
    <source>
        <dbReference type="Pfam" id="PF07261"/>
    </source>
</evidence>
<accession>A0ABZ0T177</accession>
<feature type="compositionally biased region" description="Basic and acidic residues" evidence="2">
    <location>
        <begin position="282"/>
        <end position="293"/>
    </location>
</feature>